<dbReference type="KEGG" id="gsl:Gasu_34750"/>
<evidence type="ECO:0000313" key="1">
    <source>
        <dbReference type="EMBL" id="EME29083.1"/>
    </source>
</evidence>
<dbReference type="GeneID" id="17087907"/>
<evidence type="ECO:0000313" key="2">
    <source>
        <dbReference type="Proteomes" id="UP000030680"/>
    </source>
</evidence>
<accession>M2XZK6</accession>
<dbReference type="Gramene" id="EME29083">
    <property type="protein sequence ID" value="EME29083"/>
    <property type="gene ID" value="Gasu_34750"/>
</dbReference>
<keyword evidence="2" id="KW-1185">Reference proteome</keyword>
<sequence>MSEDPFESLVFLEDSYIAKGKAEGARYILPTSWFEGLLTGLEECFSFVAYIERHKSAAHLVLQLQPTLPTQSFDFDTLKVYLEKLRASGNDSKLYDDSSLRKHVYNLCQGIQKLLEPIQFIERQLFSESELSF</sequence>
<gene>
    <name evidence="1" type="ORF">Gasu_34750</name>
</gene>
<dbReference type="OrthoDB" id="7671at2759"/>
<dbReference type="RefSeq" id="XP_005705603.1">
    <property type="nucleotide sequence ID" value="XM_005705546.1"/>
</dbReference>
<protein>
    <submittedName>
        <fullName evidence="1">Uncharacterized protein</fullName>
    </submittedName>
</protein>
<dbReference type="AlphaFoldDB" id="M2XZK6"/>
<organism evidence="1 2">
    <name type="scientific">Galdieria sulphuraria</name>
    <name type="common">Red alga</name>
    <dbReference type="NCBI Taxonomy" id="130081"/>
    <lineage>
        <taxon>Eukaryota</taxon>
        <taxon>Rhodophyta</taxon>
        <taxon>Bangiophyceae</taxon>
        <taxon>Galdieriales</taxon>
        <taxon>Galdieriaceae</taxon>
        <taxon>Galdieria</taxon>
    </lineage>
</organism>
<dbReference type="Proteomes" id="UP000030680">
    <property type="component" value="Unassembled WGS sequence"/>
</dbReference>
<reference evidence="2" key="1">
    <citation type="journal article" date="2013" name="Science">
        <title>Gene transfer from bacteria and archaea facilitated evolution of an extremophilic eukaryote.</title>
        <authorList>
            <person name="Schonknecht G."/>
            <person name="Chen W.H."/>
            <person name="Ternes C.M."/>
            <person name="Barbier G.G."/>
            <person name="Shrestha R.P."/>
            <person name="Stanke M."/>
            <person name="Brautigam A."/>
            <person name="Baker B.J."/>
            <person name="Banfield J.F."/>
            <person name="Garavito R.M."/>
            <person name="Carr K."/>
            <person name="Wilkerson C."/>
            <person name="Rensing S.A."/>
            <person name="Gagneul D."/>
            <person name="Dickenson N.E."/>
            <person name="Oesterhelt C."/>
            <person name="Lercher M.J."/>
            <person name="Weber A.P."/>
        </authorList>
    </citation>
    <scope>NUCLEOTIDE SEQUENCE [LARGE SCALE GENOMIC DNA]</scope>
    <source>
        <strain evidence="2">074W</strain>
    </source>
</reference>
<name>M2XZK6_GALSU</name>
<proteinExistence type="predicted"/>
<dbReference type="EMBL" id="KB454512">
    <property type="protein sequence ID" value="EME29083.1"/>
    <property type="molecule type" value="Genomic_DNA"/>
</dbReference>